<evidence type="ECO:0000313" key="2">
    <source>
        <dbReference type="EMBL" id="CAG8672737.1"/>
    </source>
</evidence>
<feature type="compositionally biased region" description="Polar residues" evidence="1">
    <location>
        <begin position="46"/>
        <end position="55"/>
    </location>
</feature>
<protein>
    <submittedName>
        <fullName evidence="2">4841_t:CDS:1</fullName>
    </submittedName>
</protein>
<evidence type="ECO:0000313" key="3">
    <source>
        <dbReference type="Proteomes" id="UP000789508"/>
    </source>
</evidence>
<proteinExistence type="predicted"/>
<accession>A0A9N9ECB7</accession>
<feature type="compositionally biased region" description="Basic and acidic residues" evidence="1">
    <location>
        <begin position="36"/>
        <end position="45"/>
    </location>
</feature>
<sequence>FYPVQKEADVVCRVCLRKGHDEMDCLWNEAMDRKDYRHEEGKSKDQYNLGNMTPEQQSRMMEVLSKYEDVFAREPNQLGRTSVVQHEIHTEEGPPLAYLVEQCNGRSR</sequence>
<evidence type="ECO:0000256" key="1">
    <source>
        <dbReference type="SAM" id="MobiDB-lite"/>
    </source>
</evidence>
<comment type="caution">
    <text evidence="2">The sequence shown here is derived from an EMBL/GenBank/DDBJ whole genome shotgun (WGS) entry which is preliminary data.</text>
</comment>
<feature type="non-terminal residue" evidence="2">
    <location>
        <position position="1"/>
    </location>
</feature>
<gene>
    <name evidence="2" type="ORF">ALEPTO_LOCUS10644</name>
</gene>
<organism evidence="2 3">
    <name type="scientific">Ambispora leptoticha</name>
    <dbReference type="NCBI Taxonomy" id="144679"/>
    <lineage>
        <taxon>Eukaryota</taxon>
        <taxon>Fungi</taxon>
        <taxon>Fungi incertae sedis</taxon>
        <taxon>Mucoromycota</taxon>
        <taxon>Glomeromycotina</taxon>
        <taxon>Glomeromycetes</taxon>
        <taxon>Archaeosporales</taxon>
        <taxon>Ambisporaceae</taxon>
        <taxon>Ambispora</taxon>
    </lineage>
</organism>
<keyword evidence="3" id="KW-1185">Reference proteome</keyword>
<name>A0A9N9ECB7_9GLOM</name>
<feature type="region of interest" description="Disordered" evidence="1">
    <location>
        <begin position="36"/>
        <end position="55"/>
    </location>
</feature>
<reference evidence="2" key="1">
    <citation type="submission" date="2021-06" db="EMBL/GenBank/DDBJ databases">
        <authorList>
            <person name="Kallberg Y."/>
            <person name="Tangrot J."/>
            <person name="Rosling A."/>
        </authorList>
    </citation>
    <scope>NUCLEOTIDE SEQUENCE</scope>
    <source>
        <strain evidence="2">FL130A</strain>
    </source>
</reference>
<dbReference type="EMBL" id="CAJVPS010012696">
    <property type="protein sequence ID" value="CAG8672737.1"/>
    <property type="molecule type" value="Genomic_DNA"/>
</dbReference>
<dbReference type="AlphaFoldDB" id="A0A9N9ECB7"/>
<dbReference type="Proteomes" id="UP000789508">
    <property type="component" value="Unassembled WGS sequence"/>
</dbReference>